<dbReference type="Gene3D" id="1.10.10.60">
    <property type="entry name" value="Homeodomain-like"/>
    <property type="match status" value="1"/>
</dbReference>
<evidence type="ECO:0000313" key="2">
    <source>
        <dbReference type="EMBL" id="MBK0397290.1"/>
    </source>
</evidence>
<organism evidence="2 3">
    <name type="scientific">Kingella bonacorsii</name>
    <dbReference type="NCBI Taxonomy" id="2796361"/>
    <lineage>
        <taxon>Bacteria</taxon>
        <taxon>Pseudomonadati</taxon>
        <taxon>Pseudomonadota</taxon>
        <taxon>Betaproteobacteria</taxon>
        <taxon>Neisseriales</taxon>
        <taxon>Neisseriaceae</taxon>
        <taxon>Kingella</taxon>
    </lineage>
</organism>
<keyword evidence="3" id="KW-1185">Reference proteome</keyword>
<protein>
    <recommendedName>
        <fullName evidence="1">Bro-N domain-containing protein</fullName>
    </recommendedName>
</protein>
<dbReference type="InterPro" id="IPR003497">
    <property type="entry name" value="BRO_N_domain"/>
</dbReference>
<accession>A0ABS1BVM3</accession>
<dbReference type="RefSeq" id="WP_200523254.1">
    <property type="nucleotide sequence ID" value="NZ_JAEHNZ010000005.1"/>
</dbReference>
<dbReference type="PROSITE" id="PS51750">
    <property type="entry name" value="BRO_N"/>
    <property type="match status" value="1"/>
</dbReference>
<evidence type="ECO:0000313" key="3">
    <source>
        <dbReference type="Proteomes" id="UP000614058"/>
    </source>
</evidence>
<sequence length="218" mass="24547">MNAIVPSFHPEQIAIIDHDGGKWLTAEQLGLALGFSEKRARDGVNNLYNRHIDEFSDGDSVTIKLMATDGKHYNTRIFSLSGCNLLSFFANTPNAKAFRAWAKVRLAEPAHDMLEVDRETLQYAFDRAERIQAAYLREHPQLGNLARYYAAGLTQLEMAKLLDISRTTVRERLKLLDELGVLSYRPDPEKSRHGRAGYAAMKQALAFKAQQQPLSLEG</sequence>
<dbReference type="Proteomes" id="UP000614058">
    <property type="component" value="Unassembled WGS sequence"/>
</dbReference>
<dbReference type="EMBL" id="JAEHNZ010000005">
    <property type="protein sequence ID" value="MBK0397290.1"/>
    <property type="molecule type" value="Genomic_DNA"/>
</dbReference>
<proteinExistence type="predicted"/>
<dbReference type="SMART" id="SM01040">
    <property type="entry name" value="Bro-N"/>
    <property type="match status" value="1"/>
</dbReference>
<reference evidence="2 3" key="1">
    <citation type="journal article" date="2021" name="Pathogens">
        <title>Isolation and Characterization of Kingella bonacorsii sp. nov., A Novel Kingella Species Detected in a Stable Periodontitis Subject.</title>
        <authorList>
            <person name="Antezack A."/>
            <person name="Boxberger M."/>
            <person name="Rolland C."/>
            <person name="Monnet-Corti V."/>
            <person name="La Scola B."/>
        </authorList>
    </citation>
    <scope>NUCLEOTIDE SEQUENCE [LARGE SCALE GENOMIC DNA]</scope>
    <source>
        <strain evidence="2 3">Marseille-Q4569</strain>
    </source>
</reference>
<dbReference type="InterPro" id="IPR036390">
    <property type="entry name" value="WH_DNA-bd_sf"/>
</dbReference>
<comment type="caution">
    <text evidence="2">The sequence shown here is derived from an EMBL/GenBank/DDBJ whole genome shotgun (WGS) entry which is preliminary data.</text>
</comment>
<evidence type="ECO:0000259" key="1">
    <source>
        <dbReference type="PROSITE" id="PS51750"/>
    </source>
</evidence>
<feature type="domain" description="Bro-N" evidence="1">
    <location>
        <begin position="1"/>
        <end position="115"/>
    </location>
</feature>
<dbReference type="Pfam" id="PF02498">
    <property type="entry name" value="Bro-N"/>
    <property type="match status" value="1"/>
</dbReference>
<gene>
    <name evidence="2" type="ORF">JDW22_12080</name>
</gene>
<dbReference type="SUPFAM" id="SSF46785">
    <property type="entry name" value="Winged helix' DNA-binding domain"/>
    <property type="match status" value="1"/>
</dbReference>
<name>A0ABS1BVM3_9NEIS</name>